<feature type="region of interest" description="Disordered" evidence="12">
    <location>
        <begin position="389"/>
        <end position="504"/>
    </location>
</feature>
<dbReference type="KEGG" id="pmrn:116943352"/>
<feature type="domain" description="C2H2-type" evidence="13">
    <location>
        <begin position="845"/>
        <end position="872"/>
    </location>
</feature>
<feature type="compositionally biased region" description="Low complexity" evidence="12">
    <location>
        <begin position="744"/>
        <end position="770"/>
    </location>
</feature>
<evidence type="ECO:0000256" key="6">
    <source>
        <dbReference type="ARBA" id="ARBA00022833"/>
    </source>
</evidence>
<feature type="compositionally biased region" description="Pro residues" evidence="12">
    <location>
        <begin position="325"/>
        <end position="341"/>
    </location>
</feature>
<dbReference type="FunFam" id="3.30.160.60:FF:000055">
    <property type="entry name" value="B-cell lymphoma/leukemia 11A isoform X1"/>
    <property type="match status" value="1"/>
</dbReference>
<evidence type="ECO:0000313" key="15">
    <source>
        <dbReference type="RefSeq" id="XP_032812067.1"/>
    </source>
</evidence>
<evidence type="ECO:0000256" key="1">
    <source>
        <dbReference type="ARBA" id="ARBA00004123"/>
    </source>
</evidence>
<feature type="region of interest" description="Disordered" evidence="12">
    <location>
        <begin position="241"/>
        <end position="283"/>
    </location>
</feature>
<evidence type="ECO:0000256" key="3">
    <source>
        <dbReference type="ARBA" id="ARBA00022723"/>
    </source>
</evidence>
<dbReference type="InterPro" id="IPR036236">
    <property type="entry name" value="Znf_C2H2_sf"/>
</dbReference>
<proteinExistence type="predicted"/>
<evidence type="ECO:0000256" key="11">
    <source>
        <dbReference type="PROSITE-ProRule" id="PRU00042"/>
    </source>
</evidence>
<dbReference type="InterPro" id="IPR051497">
    <property type="entry name" value="Dev/Hematopoietic_TF"/>
</dbReference>
<dbReference type="FunFam" id="3.30.160.60:FF:000046">
    <property type="entry name" value="Putative B-cell lymphoma/leukemia 11A"/>
    <property type="match status" value="1"/>
</dbReference>
<keyword evidence="7" id="KW-0832">Ubl conjugation</keyword>
<feature type="region of interest" description="Disordered" evidence="12">
    <location>
        <begin position="744"/>
        <end position="783"/>
    </location>
</feature>
<dbReference type="GO" id="GO:0005634">
    <property type="term" value="C:nucleus"/>
    <property type="evidence" value="ECO:0007669"/>
    <property type="project" value="UniProtKB-SubCell"/>
</dbReference>
<keyword evidence="3" id="KW-0479">Metal-binding</keyword>
<evidence type="ECO:0000256" key="2">
    <source>
        <dbReference type="ARBA" id="ARBA00022499"/>
    </source>
</evidence>
<keyword evidence="2" id="KW-1017">Isopeptide bond</keyword>
<dbReference type="GO" id="GO:0008270">
    <property type="term" value="F:zinc ion binding"/>
    <property type="evidence" value="ECO:0007669"/>
    <property type="project" value="UniProtKB-KW"/>
</dbReference>
<feature type="compositionally biased region" description="Acidic residues" evidence="12">
    <location>
        <begin position="71"/>
        <end position="108"/>
    </location>
</feature>
<evidence type="ECO:0000256" key="9">
    <source>
        <dbReference type="ARBA" id="ARBA00023163"/>
    </source>
</evidence>
<dbReference type="GO" id="GO:0003700">
    <property type="term" value="F:DNA-binding transcription factor activity"/>
    <property type="evidence" value="ECO:0007669"/>
    <property type="project" value="TreeGrafter"/>
</dbReference>
<keyword evidence="9" id="KW-0804">Transcription</keyword>
<feature type="region of interest" description="Disordered" evidence="12">
    <location>
        <begin position="1"/>
        <end position="114"/>
    </location>
</feature>
<feature type="region of interest" description="Disordered" evidence="12">
    <location>
        <begin position="930"/>
        <end position="958"/>
    </location>
</feature>
<feature type="compositionally biased region" description="Polar residues" evidence="12">
    <location>
        <begin position="439"/>
        <end position="470"/>
    </location>
</feature>
<feature type="compositionally biased region" description="Basic and acidic residues" evidence="12">
    <location>
        <begin position="478"/>
        <end position="488"/>
    </location>
</feature>
<feature type="compositionally biased region" description="Gly residues" evidence="12">
    <location>
        <begin position="21"/>
        <end position="44"/>
    </location>
</feature>
<accession>A0AAJ7T6B9</accession>
<feature type="compositionally biased region" description="Low complexity" evidence="12">
    <location>
        <begin position="248"/>
        <end position="270"/>
    </location>
</feature>
<organism evidence="14 15">
    <name type="scientific">Petromyzon marinus</name>
    <name type="common">Sea lamprey</name>
    <dbReference type="NCBI Taxonomy" id="7757"/>
    <lineage>
        <taxon>Eukaryota</taxon>
        <taxon>Metazoa</taxon>
        <taxon>Chordata</taxon>
        <taxon>Craniata</taxon>
        <taxon>Vertebrata</taxon>
        <taxon>Cyclostomata</taxon>
        <taxon>Hyperoartia</taxon>
        <taxon>Petromyzontiformes</taxon>
        <taxon>Petromyzontidae</taxon>
        <taxon>Petromyzon</taxon>
    </lineage>
</organism>
<feature type="region of interest" description="Disordered" evidence="12">
    <location>
        <begin position="538"/>
        <end position="571"/>
    </location>
</feature>
<dbReference type="Pfam" id="PF00096">
    <property type="entry name" value="zf-C2H2"/>
    <property type="match status" value="2"/>
</dbReference>
<dbReference type="PANTHER" id="PTHR45993:SF6">
    <property type="entry name" value="C2H2-TYPE DOMAIN-CONTAINING PROTEIN"/>
    <property type="match status" value="1"/>
</dbReference>
<dbReference type="RefSeq" id="XP_032812067.1">
    <property type="nucleotide sequence ID" value="XM_032956176.1"/>
</dbReference>
<keyword evidence="4" id="KW-0677">Repeat</keyword>
<evidence type="ECO:0000256" key="8">
    <source>
        <dbReference type="ARBA" id="ARBA00023015"/>
    </source>
</evidence>
<dbReference type="Proteomes" id="UP001318040">
    <property type="component" value="Chromosome 17"/>
</dbReference>
<feature type="region of interest" description="Disordered" evidence="12">
    <location>
        <begin position="590"/>
        <end position="638"/>
    </location>
</feature>
<evidence type="ECO:0000256" key="4">
    <source>
        <dbReference type="ARBA" id="ARBA00022737"/>
    </source>
</evidence>
<sequence length="970" mass="99305">MYSSLGTDAGDDADDDDTGGRRGGGGRGGAGGGGDGGGDGGGLSSSGHRHVHNGRRFASAAATATSKPGDDDTEEDFNDDDDDDDYDDDDEDGDDGDDGDGADEEEGDREAGGHAAARSDLLTCGFCHLSLPLSQILRFIEHKTRACPAPGSIPAPTGLSAVLWPPDQGPRAGPSALTGFSPRLLATTTSFEHPGSQAAPEPSAFVCRSCRARFPTAWSLLQHAQHTHRLGVYIEGGSFTTLAPPSSPEGSSRSPSGASRGSADAPADAPLPDRRTAAPPARMDGSGVSAFGLLMEPWLRAALFHAQAPRPRYSASPVFAAPRAQQPPLPPSPPPPPPPQPFSAGRTSPPEPAAMTAAASWEEKATAADFRCRLDFSRRLRELAGNTAPFAAPTTATERPLGAGRAAPHLSSTAPPAKPGAGIFPPPPSSPFVAATGRESASSTSTLRSCGTPESTGNPAPLSASQSSRRSGWARAATLEEERGRADGSRGTASSPGLRCGGLGAPSPGVAGSLSSASTALRSVAALYRSDMSVPEETPLALGAGRGGAGRADGRGAARASGEEGDDGGPRAALNEVLLRLNRQMASYCHSAPGRGREIGPPAGRPQGDATTTALREAARDHSHAGAANGGDEQLASLPLDLSSTCPTANSVKREPDESPLVDSHRVDGNIYSQWLASYVAVQQLSSGESFDSSGGISGGVPFGGMSAMGGRVPFSGNRAMGSTSSGSSRENASAAAAAAAAAAAWGGSTSPPRTPSSEPSSSDTAGSGSRLAEESGSQSAASPGFLLLHPLHRRGERGLNNDDEEDGDEDDDEDNDGGGCVRKIGAARRAAGGVEDRDAGTGTNACEFCGKRFRNGSNLTVHRRSHTGERPYRCQLCGYACAQSSKLTRHMKTHGQVGRDVHRCHVCQMPFGVYATLEKHVKKWHGLRAARTPGGANGDLDVDLDDGDGDGADDGKRETGLHHVWAAAI</sequence>
<keyword evidence="5 11" id="KW-0863">Zinc-finger</keyword>
<evidence type="ECO:0000256" key="12">
    <source>
        <dbReference type="SAM" id="MobiDB-lite"/>
    </source>
</evidence>
<dbReference type="GO" id="GO:0006357">
    <property type="term" value="P:regulation of transcription by RNA polymerase II"/>
    <property type="evidence" value="ECO:0007669"/>
    <property type="project" value="TreeGrafter"/>
</dbReference>
<dbReference type="PANTHER" id="PTHR45993">
    <property type="entry name" value="B-CELL LYMPHOMA/LEUKEMIA 11"/>
    <property type="match status" value="1"/>
</dbReference>
<dbReference type="PROSITE" id="PS00028">
    <property type="entry name" value="ZINC_FINGER_C2H2_1"/>
    <property type="match status" value="4"/>
</dbReference>
<dbReference type="InterPro" id="IPR057448">
    <property type="entry name" value="BCL-11A_Znf_CCHC"/>
</dbReference>
<feature type="compositionally biased region" description="Acidic residues" evidence="12">
    <location>
        <begin position="941"/>
        <end position="953"/>
    </location>
</feature>
<reference evidence="15" key="1">
    <citation type="submission" date="2025-08" db="UniProtKB">
        <authorList>
            <consortium name="RefSeq"/>
        </authorList>
    </citation>
    <scope>IDENTIFICATION</scope>
    <source>
        <tissue evidence="15">Sperm</tissue>
    </source>
</reference>
<keyword evidence="8" id="KW-0805">Transcription regulation</keyword>
<comment type="subcellular location">
    <subcellularLocation>
        <location evidence="1">Nucleus</location>
    </subcellularLocation>
</comment>
<dbReference type="GO" id="GO:0000978">
    <property type="term" value="F:RNA polymerase II cis-regulatory region sequence-specific DNA binding"/>
    <property type="evidence" value="ECO:0007669"/>
    <property type="project" value="TreeGrafter"/>
</dbReference>
<dbReference type="InterPro" id="IPR013087">
    <property type="entry name" value="Znf_C2H2_type"/>
</dbReference>
<dbReference type="PROSITE" id="PS50157">
    <property type="entry name" value="ZINC_FINGER_C2H2_2"/>
    <property type="match status" value="2"/>
</dbReference>
<dbReference type="AlphaFoldDB" id="A0AAJ7T6B9"/>
<evidence type="ECO:0000256" key="7">
    <source>
        <dbReference type="ARBA" id="ARBA00022843"/>
    </source>
</evidence>
<protein>
    <submittedName>
        <fullName evidence="15">B-cell lymphoma/leukemia 11A-like</fullName>
    </submittedName>
</protein>
<feature type="region of interest" description="Disordered" evidence="12">
    <location>
        <begin position="322"/>
        <end position="360"/>
    </location>
</feature>
<feature type="domain" description="C2H2-type" evidence="13">
    <location>
        <begin position="873"/>
        <end position="895"/>
    </location>
</feature>
<evidence type="ECO:0000256" key="10">
    <source>
        <dbReference type="ARBA" id="ARBA00023242"/>
    </source>
</evidence>
<feature type="region of interest" description="Disordered" evidence="12">
    <location>
        <begin position="796"/>
        <end position="822"/>
    </location>
</feature>
<dbReference type="Pfam" id="PF25491">
    <property type="entry name" value="CCHC_BCL-11A"/>
    <property type="match status" value="1"/>
</dbReference>
<evidence type="ECO:0000259" key="13">
    <source>
        <dbReference type="PROSITE" id="PS50157"/>
    </source>
</evidence>
<dbReference type="SMART" id="SM00355">
    <property type="entry name" value="ZnF_C2H2"/>
    <property type="match status" value="4"/>
</dbReference>
<keyword evidence="6" id="KW-0862">Zinc</keyword>
<name>A0AAJ7T6B9_PETMA</name>
<evidence type="ECO:0000256" key="5">
    <source>
        <dbReference type="ARBA" id="ARBA00022771"/>
    </source>
</evidence>
<keyword evidence="14" id="KW-1185">Reference proteome</keyword>
<evidence type="ECO:0000313" key="14">
    <source>
        <dbReference type="Proteomes" id="UP001318040"/>
    </source>
</evidence>
<feature type="compositionally biased region" description="Acidic residues" evidence="12">
    <location>
        <begin position="802"/>
        <end position="817"/>
    </location>
</feature>
<dbReference type="Gene3D" id="3.30.160.60">
    <property type="entry name" value="Classic Zinc Finger"/>
    <property type="match status" value="2"/>
</dbReference>
<dbReference type="SUPFAM" id="SSF57667">
    <property type="entry name" value="beta-beta-alpha zinc fingers"/>
    <property type="match status" value="1"/>
</dbReference>
<gene>
    <name evidence="15" type="primary">LOC116943352</name>
</gene>
<keyword evidence="10" id="KW-0539">Nucleus</keyword>